<organism evidence="1">
    <name type="scientific">Drosophila melanogaster</name>
    <name type="common">Fruit fly</name>
    <dbReference type="NCBI Taxonomy" id="7227"/>
    <lineage>
        <taxon>Eukaryota</taxon>
        <taxon>Metazoa</taxon>
        <taxon>Ecdysozoa</taxon>
        <taxon>Arthropoda</taxon>
        <taxon>Hexapoda</taxon>
        <taxon>Insecta</taxon>
        <taxon>Pterygota</taxon>
        <taxon>Neoptera</taxon>
        <taxon>Endopterygota</taxon>
        <taxon>Diptera</taxon>
        <taxon>Brachycera</taxon>
        <taxon>Muscomorpha</taxon>
        <taxon>Ephydroidea</taxon>
        <taxon>Drosophilidae</taxon>
        <taxon>Drosophila</taxon>
        <taxon>Sophophora</taxon>
    </lineage>
</organism>
<gene>
    <name evidence="1" type="ORF">HDC05447</name>
</gene>
<protein>
    <submittedName>
        <fullName evidence="1">HDC05447</fullName>
    </submittedName>
</protein>
<dbReference type="EMBL" id="BK003689">
    <property type="protein sequence ID" value="DAA02387.1"/>
    <property type="molecule type" value="Genomic_DNA"/>
</dbReference>
<accession>Q6IGS7</accession>
<sequence>MFKCQNVCKELKFAAHKRAEQAGRTSKDQGNQLQTPAFGSWVRLQVRLHLQQSVQSGKLIRKYNGALLLDSLLLYSTDNLNFSHLPGLAVAPFERSCSVLGLIPRPVCWWQVSFGSVSVACLAALPVLRTVNCFSWRTFSSRKAKSEGKRTAVFMDARMVIAQWFWVLFLCQLCRKLIACAYLCNGMAVSSSPTFCPVFLGPLYLLTVALLWHSKNVSENFLGQKLVAQKLQLQLHMQLQHPTSDWWHLQHERRRLECKIQLTCLSTDTCKPHTHSKMHMWVSYQFHVQSTWQTGHTTPHRLTHLPTRPLFIFRVAQEHRNLLKARCTAMAQNPGPLKQMSA</sequence>
<dbReference type="AlphaFoldDB" id="Q6IGS7"/>
<evidence type="ECO:0000313" key="1">
    <source>
        <dbReference type="EMBL" id="DAA02387.1"/>
    </source>
</evidence>
<proteinExistence type="predicted"/>
<name>Q6IGS7_DROME</name>
<reference evidence="1" key="1">
    <citation type="journal article" date="2003" name="Genome Biol.">
        <title>An integrated gene annotation and transcriptional profiling approach towards the full gene content of the Drosophila genome.</title>
        <authorList>
            <person name="Hild M."/>
            <person name="Beckmann B."/>
            <person name="Haas S.A."/>
            <person name="Koch B."/>
            <person name="Solovyev V."/>
            <person name="Busold C."/>
            <person name="Fellenberg K."/>
            <person name="Boutros M."/>
            <person name="Vingron M."/>
            <person name="Sauer F."/>
            <person name="Hoheisel J.D."/>
            <person name="Paro R."/>
        </authorList>
    </citation>
    <scope>NUCLEOTIDE SEQUENCE</scope>
</reference>